<dbReference type="SMART" id="SM00895">
    <property type="entry name" value="FCD"/>
    <property type="match status" value="1"/>
</dbReference>
<dbReference type="PRINTS" id="PR00035">
    <property type="entry name" value="HTHGNTR"/>
</dbReference>
<gene>
    <name evidence="5" type="ORF">QE109_07960</name>
</gene>
<evidence type="ECO:0000313" key="6">
    <source>
        <dbReference type="Proteomes" id="UP001158045"/>
    </source>
</evidence>
<organism evidence="5 6">
    <name type="scientific">Fusibacter bizertensis</name>
    <dbReference type="NCBI Taxonomy" id="1488331"/>
    <lineage>
        <taxon>Bacteria</taxon>
        <taxon>Bacillati</taxon>
        <taxon>Bacillota</taxon>
        <taxon>Clostridia</taxon>
        <taxon>Eubacteriales</taxon>
        <taxon>Eubacteriales Family XII. Incertae Sedis</taxon>
        <taxon>Fusibacter</taxon>
    </lineage>
</organism>
<dbReference type="Proteomes" id="UP001158045">
    <property type="component" value="Unassembled WGS sequence"/>
</dbReference>
<dbReference type="InterPro" id="IPR000524">
    <property type="entry name" value="Tscrpt_reg_HTH_GntR"/>
</dbReference>
<dbReference type="EMBL" id="JARYZI010000004">
    <property type="protein sequence ID" value="MDH8678078.1"/>
    <property type="molecule type" value="Genomic_DNA"/>
</dbReference>
<keyword evidence="1" id="KW-0805">Transcription regulation</keyword>
<evidence type="ECO:0000256" key="3">
    <source>
        <dbReference type="ARBA" id="ARBA00023163"/>
    </source>
</evidence>
<dbReference type="PROSITE" id="PS50949">
    <property type="entry name" value="HTH_GNTR"/>
    <property type="match status" value="1"/>
</dbReference>
<dbReference type="SUPFAM" id="SSF46785">
    <property type="entry name" value="Winged helix' DNA-binding domain"/>
    <property type="match status" value="1"/>
</dbReference>
<dbReference type="InterPro" id="IPR036390">
    <property type="entry name" value="WH_DNA-bd_sf"/>
</dbReference>
<keyword evidence="3" id="KW-0804">Transcription</keyword>
<dbReference type="Pfam" id="PF00392">
    <property type="entry name" value="GntR"/>
    <property type="match status" value="1"/>
</dbReference>
<dbReference type="CDD" id="cd07377">
    <property type="entry name" value="WHTH_GntR"/>
    <property type="match status" value="1"/>
</dbReference>
<dbReference type="PANTHER" id="PTHR43537:SF5">
    <property type="entry name" value="UXU OPERON TRANSCRIPTIONAL REGULATOR"/>
    <property type="match status" value="1"/>
</dbReference>
<keyword evidence="2" id="KW-0238">DNA-binding</keyword>
<dbReference type="Pfam" id="PF07729">
    <property type="entry name" value="FCD"/>
    <property type="match status" value="1"/>
</dbReference>
<proteinExistence type="predicted"/>
<evidence type="ECO:0000256" key="2">
    <source>
        <dbReference type="ARBA" id="ARBA00023125"/>
    </source>
</evidence>
<evidence type="ECO:0000313" key="5">
    <source>
        <dbReference type="EMBL" id="MDH8678078.1"/>
    </source>
</evidence>
<dbReference type="SMART" id="SM00345">
    <property type="entry name" value="HTH_GNTR"/>
    <property type="match status" value="1"/>
</dbReference>
<reference evidence="5 6" key="1">
    <citation type="submission" date="2023-04" db="EMBL/GenBank/DDBJ databases">
        <title>Fusibacter bizertensis strain WBS, isolated from littoral bottom sediments of the Arctic seas - biochemical and genomic analysis.</title>
        <authorList>
            <person name="Brioukhanov A.L."/>
        </authorList>
    </citation>
    <scope>NUCLEOTIDE SEQUENCE [LARGE SCALE GENOMIC DNA]</scope>
    <source>
        <strain evidence="5 6">WBS</strain>
    </source>
</reference>
<dbReference type="Gene3D" id="1.20.120.530">
    <property type="entry name" value="GntR ligand-binding domain-like"/>
    <property type="match status" value="1"/>
</dbReference>
<protein>
    <submittedName>
        <fullName evidence="5">FadR/GntR family transcriptional regulator</fullName>
    </submittedName>
</protein>
<dbReference type="RefSeq" id="WP_281093907.1">
    <property type="nucleotide sequence ID" value="NZ_JARYZI010000004.1"/>
</dbReference>
<dbReference type="InterPro" id="IPR008920">
    <property type="entry name" value="TF_FadR/GntR_C"/>
</dbReference>
<evidence type="ECO:0000259" key="4">
    <source>
        <dbReference type="PROSITE" id="PS50949"/>
    </source>
</evidence>
<dbReference type="Gene3D" id="1.10.10.10">
    <property type="entry name" value="Winged helix-like DNA-binding domain superfamily/Winged helix DNA-binding domain"/>
    <property type="match status" value="1"/>
</dbReference>
<dbReference type="InterPro" id="IPR011711">
    <property type="entry name" value="GntR_C"/>
</dbReference>
<name>A0ABT6NCD1_9FIRM</name>
<comment type="caution">
    <text evidence="5">The sequence shown here is derived from an EMBL/GenBank/DDBJ whole genome shotgun (WGS) entry which is preliminary data.</text>
</comment>
<keyword evidence="6" id="KW-1185">Reference proteome</keyword>
<dbReference type="InterPro" id="IPR036388">
    <property type="entry name" value="WH-like_DNA-bd_sf"/>
</dbReference>
<dbReference type="SUPFAM" id="SSF48008">
    <property type="entry name" value="GntR ligand-binding domain-like"/>
    <property type="match status" value="1"/>
</dbReference>
<accession>A0ABT6NCD1</accession>
<evidence type="ECO:0000256" key="1">
    <source>
        <dbReference type="ARBA" id="ARBA00023015"/>
    </source>
</evidence>
<dbReference type="PANTHER" id="PTHR43537">
    <property type="entry name" value="TRANSCRIPTIONAL REGULATOR, GNTR FAMILY"/>
    <property type="match status" value="1"/>
</dbReference>
<sequence length="236" mass="26996">MNPLQFDKIDSQSVVGNVVNQISSLIINKEYTAGDKIPTETELAEKLGVSRNSIREAIKILSAIGILEIQRGRGTFVASKVSPSFFDPLIFSLIIEPKSASDIYEFRVMFESMIIFSAMDKITSNQLIELKALVDLTRERWEKDHIESVDFYVKQDLLFHQTLLEMTANPLIQRVGLTIMQFIPEYIGKSISQKNGIERSIINHERIISALERKDKDCIINIIEDTLSEWKDNWSE</sequence>
<feature type="domain" description="HTH gntR-type" evidence="4">
    <location>
        <begin position="12"/>
        <end position="80"/>
    </location>
</feature>